<keyword evidence="1" id="KW-0732">Signal</keyword>
<feature type="signal peptide" evidence="1">
    <location>
        <begin position="1"/>
        <end position="28"/>
    </location>
</feature>
<dbReference type="AlphaFoldDB" id="A0A0T9TBQ2"/>
<dbReference type="PANTHER" id="PTHR37089">
    <property type="entry name" value="PROTEIN U-RELATED"/>
    <property type="match status" value="1"/>
</dbReference>
<dbReference type="SMART" id="SM00972">
    <property type="entry name" value="SCPU"/>
    <property type="match status" value="1"/>
</dbReference>
<proteinExistence type="predicted"/>
<feature type="chain" id="PRO_5006697602" evidence="1">
    <location>
        <begin position="29"/>
        <end position="187"/>
    </location>
</feature>
<dbReference type="PANTHER" id="PTHR37089:SF3">
    <property type="entry name" value="EXPORTED PROTEIN"/>
    <property type="match status" value="1"/>
</dbReference>
<dbReference type="OrthoDB" id="8588792at2"/>
<reference evidence="4" key="1">
    <citation type="submission" date="2015-03" db="EMBL/GenBank/DDBJ databases">
        <authorList>
            <consortium name="Pathogen Informatics"/>
        </authorList>
    </citation>
    <scope>NUCLEOTIDE SEQUENCE [LARGE SCALE GENOMIC DNA]</scope>
    <source>
        <strain evidence="4">IP27925</strain>
    </source>
</reference>
<feature type="domain" description="Spore coat protein U/FanG" evidence="2">
    <location>
        <begin position="32"/>
        <end position="184"/>
    </location>
</feature>
<sequence length="187" mass="19420">MAHQCFTPCLVRLLALILFSLPMTSSYGETLTKAFSVKATVLPGCILGSGTADSTSFGTLNFGNISSLSAPVNVVSSQNAGSIIIQCSGTPSITLALDSGINTAGTISTGRRLLNSLTGEYLFYQIFQDSAHSIIWGNGSNGGTTKVVNVSSNTSPLEIILYAQLFASSTLPTAGTYTDTVLVTATY</sequence>
<evidence type="ECO:0000256" key="1">
    <source>
        <dbReference type="SAM" id="SignalP"/>
    </source>
</evidence>
<dbReference type="EMBL" id="CQEM01000002">
    <property type="protein sequence ID" value="CNK73164.1"/>
    <property type="molecule type" value="Genomic_DNA"/>
</dbReference>
<dbReference type="InterPro" id="IPR007893">
    <property type="entry name" value="Spore_coat_U/FanG"/>
</dbReference>
<name>A0A0T9TBQ2_YERAE</name>
<dbReference type="GeneID" id="61900688"/>
<evidence type="ECO:0000259" key="2">
    <source>
        <dbReference type="Pfam" id="PF05229"/>
    </source>
</evidence>
<dbReference type="Pfam" id="PF05229">
    <property type="entry name" value="SCPU"/>
    <property type="match status" value="1"/>
</dbReference>
<gene>
    <name evidence="3" type="ORF">ERS008460_00728</name>
</gene>
<accession>A0A0T9TBQ2</accession>
<dbReference type="RefSeq" id="WP_050125313.1">
    <property type="nucleotide sequence ID" value="NZ_CABHQD010000403.1"/>
</dbReference>
<evidence type="ECO:0000313" key="4">
    <source>
        <dbReference type="Proteomes" id="UP000040088"/>
    </source>
</evidence>
<organism evidence="3 4">
    <name type="scientific">Yersinia aleksiciae</name>
    <dbReference type="NCBI Taxonomy" id="263819"/>
    <lineage>
        <taxon>Bacteria</taxon>
        <taxon>Pseudomonadati</taxon>
        <taxon>Pseudomonadota</taxon>
        <taxon>Gammaproteobacteria</taxon>
        <taxon>Enterobacterales</taxon>
        <taxon>Yersiniaceae</taxon>
        <taxon>Yersinia</taxon>
    </lineage>
</organism>
<evidence type="ECO:0000313" key="3">
    <source>
        <dbReference type="EMBL" id="CNK73164.1"/>
    </source>
</evidence>
<dbReference type="Proteomes" id="UP000040088">
    <property type="component" value="Unassembled WGS sequence"/>
</dbReference>
<protein>
    <submittedName>
        <fullName evidence="3">Sigma-fimbriae subunit</fullName>
    </submittedName>
</protein>
<dbReference type="InterPro" id="IPR053167">
    <property type="entry name" value="Spore_coat_component"/>
</dbReference>